<dbReference type="OrthoDB" id="291007at2759"/>
<organism evidence="5 6">
    <name type="scientific">Hyaloscypha variabilis (strain UAMH 11265 / GT02V1 / F)</name>
    <name type="common">Meliniomyces variabilis</name>
    <dbReference type="NCBI Taxonomy" id="1149755"/>
    <lineage>
        <taxon>Eukaryota</taxon>
        <taxon>Fungi</taxon>
        <taxon>Dikarya</taxon>
        <taxon>Ascomycota</taxon>
        <taxon>Pezizomycotina</taxon>
        <taxon>Leotiomycetes</taxon>
        <taxon>Helotiales</taxon>
        <taxon>Hyaloscyphaceae</taxon>
        <taxon>Hyaloscypha</taxon>
        <taxon>Hyaloscypha variabilis</taxon>
    </lineage>
</organism>
<feature type="chain" id="PRO_5014359908" description="Glycoside hydrolase family 71 protein" evidence="4">
    <location>
        <begin position="19"/>
        <end position="539"/>
    </location>
</feature>
<gene>
    <name evidence="5" type="ORF">L207DRAFT_520481</name>
</gene>
<dbReference type="Proteomes" id="UP000235786">
    <property type="component" value="Unassembled WGS sequence"/>
</dbReference>
<protein>
    <recommendedName>
        <fullName evidence="7">Glycoside hydrolase family 71 protein</fullName>
    </recommendedName>
</protein>
<proteinExistence type="predicted"/>
<feature type="signal peptide" evidence="4">
    <location>
        <begin position="1"/>
        <end position="18"/>
    </location>
</feature>
<keyword evidence="2" id="KW-0677">Repeat</keyword>
<evidence type="ECO:0000256" key="4">
    <source>
        <dbReference type="SAM" id="SignalP"/>
    </source>
</evidence>
<keyword evidence="1 4" id="KW-0732">Signal</keyword>
<dbReference type="NCBIfam" id="TIGR02232">
    <property type="entry name" value="myxo_disulf_rpt"/>
    <property type="match status" value="1"/>
</dbReference>
<evidence type="ECO:0000313" key="5">
    <source>
        <dbReference type="EMBL" id="PMD30092.1"/>
    </source>
</evidence>
<sequence length="539" mass="55731">MKFSTLGLMAGLAASAAAEDLLFVDTFQYDEYIEATTTLGYTAKVVTEAQWNTMTSADFAAFKAIVIADPDCALDPTDLGFLASSNSVWGPAVQGNIVLIGTDPTFHDDVGETGATTLIDNAIRFAASGTTSTGQSQTGLYFALSCYYQSVDTATVDALSYFGDFEVRGNLDCYNEVHIVAHSAALGTLDDAALSDWSCSVHEAFSVYPSVGVNGFQALAIAQNIIGAGSQTFADGTIGLPYIISRGATPTGCGNGIWQPTFGEECDDGKNNGVLGDPCSISCKCLSGRPAGNGTCLPPLVSSSSSSSAPPPVSTVYSNHSTTVTDTVVSTTTFCPGTYVTPTPPKTYIIGVEVIVYIEIIENCKTLGLTETVTEYITSTGSSYEKPIWNTDLPGYPCYSCALSSAGLTYSGFITASVTTCSSPPPSYTYTPPNPVIVLGASSSPYTLSTYPAVTVGSSETVYVVAATSASPHVHVQGTVYPTTTIATYATYATYAPSATPYPTSKNNGTLTPYTGGAGKVEVGLAAVAGLLLAAVVGL</sequence>
<evidence type="ECO:0000256" key="3">
    <source>
        <dbReference type="ARBA" id="ARBA00023157"/>
    </source>
</evidence>
<evidence type="ECO:0000313" key="6">
    <source>
        <dbReference type="Proteomes" id="UP000235786"/>
    </source>
</evidence>
<dbReference type="STRING" id="1149755.A0A2J6QV16"/>
<evidence type="ECO:0000256" key="2">
    <source>
        <dbReference type="ARBA" id="ARBA00022737"/>
    </source>
</evidence>
<evidence type="ECO:0008006" key="7">
    <source>
        <dbReference type="Google" id="ProtNLM"/>
    </source>
</evidence>
<keyword evidence="6" id="KW-1185">Reference proteome</keyword>
<accession>A0A2J6QV16</accession>
<dbReference type="EMBL" id="KZ613969">
    <property type="protein sequence ID" value="PMD30092.1"/>
    <property type="molecule type" value="Genomic_DNA"/>
</dbReference>
<evidence type="ECO:0000256" key="1">
    <source>
        <dbReference type="ARBA" id="ARBA00022729"/>
    </source>
</evidence>
<reference evidence="5 6" key="1">
    <citation type="submission" date="2016-04" db="EMBL/GenBank/DDBJ databases">
        <title>A degradative enzymes factory behind the ericoid mycorrhizal symbiosis.</title>
        <authorList>
            <consortium name="DOE Joint Genome Institute"/>
            <person name="Martino E."/>
            <person name="Morin E."/>
            <person name="Grelet G."/>
            <person name="Kuo A."/>
            <person name="Kohler A."/>
            <person name="Daghino S."/>
            <person name="Barry K."/>
            <person name="Choi C."/>
            <person name="Cichocki N."/>
            <person name="Clum A."/>
            <person name="Copeland A."/>
            <person name="Hainaut M."/>
            <person name="Haridas S."/>
            <person name="Labutti K."/>
            <person name="Lindquist E."/>
            <person name="Lipzen A."/>
            <person name="Khouja H.-R."/>
            <person name="Murat C."/>
            <person name="Ohm R."/>
            <person name="Olson A."/>
            <person name="Spatafora J."/>
            <person name="Veneault-Fourrey C."/>
            <person name="Henrissat B."/>
            <person name="Grigoriev I."/>
            <person name="Martin F."/>
            <person name="Perotto S."/>
        </authorList>
    </citation>
    <scope>NUCLEOTIDE SEQUENCE [LARGE SCALE GENOMIC DNA]</scope>
    <source>
        <strain evidence="5 6">F</strain>
    </source>
</reference>
<dbReference type="InterPro" id="IPR011936">
    <property type="entry name" value="Myxo_disulph_rpt"/>
</dbReference>
<keyword evidence="3" id="KW-1015">Disulfide bond</keyword>
<name>A0A2J6QV16_HYAVF</name>
<dbReference type="AlphaFoldDB" id="A0A2J6QV16"/>